<evidence type="ECO:0000313" key="4">
    <source>
        <dbReference type="EMBL" id="MFC5771337.1"/>
    </source>
</evidence>
<dbReference type="RefSeq" id="WP_096448136.1">
    <property type="nucleotide sequence ID" value="NZ_JBHSOG010000094.1"/>
</dbReference>
<dbReference type="EMBL" id="JBHSOG010000094">
    <property type="protein sequence ID" value="MFC5771337.1"/>
    <property type="molecule type" value="Genomic_DNA"/>
</dbReference>
<dbReference type="InterPro" id="IPR037021">
    <property type="entry name" value="RnfH_sf"/>
</dbReference>
<dbReference type="PANTHER" id="PTHR37483">
    <property type="entry name" value="UPF0125 PROTEIN RATB"/>
    <property type="match status" value="1"/>
</dbReference>
<proteinExistence type="inferred from homology"/>
<dbReference type="NCBIfam" id="NF002490">
    <property type="entry name" value="PRK01777.1"/>
    <property type="match status" value="1"/>
</dbReference>
<dbReference type="SUPFAM" id="SSF54285">
    <property type="entry name" value="MoaD/ThiS"/>
    <property type="match status" value="1"/>
</dbReference>
<keyword evidence="5" id="KW-1185">Reference proteome</keyword>
<evidence type="ECO:0000256" key="2">
    <source>
        <dbReference type="HAMAP-Rule" id="MF_00460"/>
    </source>
</evidence>
<feature type="region of interest" description="Disordered" evidence="3">
    <location>
        <begin position="86"/>
        <end position="106"/>
    </location>
</feature>
<reference evidence="5" key="1">
    <citation type="journal article" date="2019" name="Int. J. Syst. Evol. Microbiol.">
        <title>The Global Catalogue of Microorganisms (GCM) 10K type strain sequencing project: providing services to taxonomists for standard genome sequencing and annotation.</title>
        <authorList>
            <consortium name="The Broad Institute Genomics Platform"/>
            <consortium name="The Broad Institute Genome Sequencing Center for Infectious Disease"/>
            <person name="Wu L."/>
            <person name="Ma J."/>
        </authorList>
    </citation>
    <scope>NUCLEOTIDE SEQUENCE [LARGE SCALE GENOMIC DNA]</scope>
    <source>
        <strain evidence="5">SHR3</strain>
    </source>
</reference>
<dbReference type="Gene3D" id="3.10.20.280">
    <property type="entry name" value="RnfH-like"/>
    <property type="match status" value="1"/>
</dbReference>
<dbReference type="Proteomes" id="UP001595974">
    <property type="component" value="Unassembled WGS sequence"/>
</dbReference>
<dbReference type="InterPro" id="IPR016155">
    <property type="entry name" value="Mopterin_synth/thiamin_S_b"/>
</dbReference>
<name>A0ABW1AVH9_9RHOO</name>
<organism evidence="4 5">
    <name type="scientific">Thauera sinica</name>
    <dbReference type="NCBI Taxonomy" id="2665146"/>
    <lineage>
        <taxon>Bacteria</taxon>
        <taxon>Pseudomonadati</taxon>
        <taxon>Pseudomonadota</taxon>
        <taxon>Betaproteobacteria</taxon>
        <taxon>Rhodocyclales</taxon>
        <taxon>Zoogloeaceae</taxon>
        <taxon>Thauera</taxon>
    </lineage>
</organism>
<evidence type="ECO:0000256" key="3">
    <source>
        <dbReference type="SAM" id="MobiDB-lite"/>
    </source>
</evidence>
<dbReference type="Pfam" id="PF03658">
    <property type="entry name" value="Ub-RnfH"/>
    <property type="match status" value="1"/>
</dbReference>
<comment type="similarity">
    <text evidence="1 2">Belongs to the UPF0125 (RnfH) family.</text>
</comment>
<evidence type="ECO:0000256" key="1">
    <source>
        <dbReference type="ARBA" id="ARBA00010645"/>
    </source>
</evidence>
<dbReference type="HAMAP" id="MF_00460">
    <property type="entry name" value="UPF0125_RnfH"/>
    <property type="match status" value="1"/>
</dbReference>
<sequence>MAGHIRVEVVYALPQRQELVQLQLEEGATAREAVEASGLLQKYPDIELDGHNKLGIFARLTRPDTVLRDRDRVEIYRPLIADPKAVRRKRADEGKTTKKGGGLAGE</sequence>
<accession>A0ABW1AVH9</accession>
<evidence type="ECO:0000313" key="5">
    <source>
        <dbReference type="Proteomes" id="UP001595974"/>
    </source>
</evidence>
<protein>
    <recommendedName>
        <fullName evidence="2">UPF0125 protein ACFPTN_18305</fullName>
    </recommendedName>
</protein>
<dbReference type="PANTHER" id="PTHR37483:SF1">
    <property type="entry name" value="UPF0125 PROTEIN RATB"/>
    <property type="match status" value="1"/>
</dbReference>
<gene>
    <name evidence="4" type="ORF">ACFPTN_18305</name>
</gene>
<dbReference type="InterPro" id="IPR005346">
    <property type="entry name" value="RnfH"/>
</dbReference>
<comment type="caution">
    <text evidence="4">The sequence shown here is derived from an EMBL/GenBank/DDBJ whole genome shotgun (WGS) entry which is preliminary data.</text>
</comment>